<keyword evidence="3" id="KW-1185">Reference proteome</keyword>
<keyword evidence="1" id="KW-0472">Membrane</keyword>
<proteinExistence type="predicted"/>
<dbReference type="EMBL" id="JFKF01000100">
    <property type="protein sequence ID" value="KDO02850.1"/>
    <property type="molecule type" value="Genomic_DNA"/>
</dbReference>
<dbReference type="AlphaFoldDB" id="A0A8E0WLJ2"/>
<evidence type="ECO:0000313" key="2">
    <source>
        <dbReference type="EMBL" id="KDO02850.1"/>
    </source>
</evidence>
<protein>
    <submittedName>
        <fullName evidence="2">Uncharacterized protein</fullName>
    </submittedName>
</protein>
<evidence type="ECO:0000313" key="3">
    <source>
        <dbReference type="Proteomes" id="UP000027161"/>
    </source>
</evidence>
<keyword evidence="1" id="KW-0812">Transmembrane</keyword>
<reference evidence="2 3" key="1">
    <citation type="submission" date="2014-02" db="EMBL/GenBank/DDBJ databases">
        <title>Draft genome sequence of Rickettsia buchneri sp. nov. ISO7T.</title>
        <authorList>
            <person name="Felsheim R.F."/>
            <person name="Kurtti T.J."/>
            <person name="Munderloh U.G."/>
        </authorList>
    </citation>
    <scope>NUCLEOTIDE SEQUENCE [LARGE SCALE GENOMIC DNA]</scope>
    <source>
        <strain evidence="2 3">ISO7</strain>
    </source>
</reference>
<sequence>MFIKQIYSMVVCFVTTIVLLITLSIIFNAFITLFLPEYTNKEELIKL</sequence>
<dbReference type="Proteomes" id="UP000027161">
    <property type="component" value="Unassembled WGS sequence"/>
</dbReference>
<gene>
    <name evidence="2" type="ORF">REISMN_04800</name>
</gene>
<comment type="caution">
    <text evidence="2">The sequence shown here is derived from an EMBL/GenBank/DDBJ whole genome shotgun (WGS) entry which is preliminary data.</text>
</comment>
<evidence type="ECO:0000256" key="1">
    <source>
        <dbReference type="SAM" id="Phobius"/>
    </source>
</evidence>
<name>A0A8E0WLJ2_9RICK</name>
<accession>A0A8E0WLJ2</accession>
<organism evidence="2 3">
    <name type="scientific">Rickettsia tamurae subsp. buchneri</name>
    <dbReference type="NCBI Taxonomy" id="1462938"/>
    <lineage>
        <taxon>Bacteria</taxon>
        <taxon>Pseudomonadati</taxon>
        <taxon>Pseudomonadota</taxon>
        <taxon>Alphaproteobacteria</taxon>
        <taxon>Rickettsiales</taxon>
        <taxon>Rickettsiaceae</taxon>
        <taxon>Rickettsieae</taxon>
        <taxon>Rickettsia</taxon>
        <taxon>spotted fever group</taxon>
    </lineage>
</organism>
<feature type="transmembrane region" description="Helical" evidence="1">
    <location>
        <begin position="6"/>
        <end position="35"/>
    </location>
</feature>
<keyword evidence="1" id="KW-1133">Transmembrane helix</keyword>